<dbReference type="AlphaFoldDB" id="A0A0V0R625"/>
<name>A0A0V0R625_PSEPJ</name>
<accession>A0A0V0R625</accession>
<dbReference type="EMBL" id="LDAU01000042">
    <property type="protein sequence ID" value="KRX09956.1"/>
    <property type="molecule type" value="Genomic_DNA"/>
</dbReference>
<proteinExistence type="predicted"/>
<reference evidence="1 2" key="1">
    <citation type="journal article" date="2015" name="Sci. Rep.">
        <title>Genome of the facultative scuticociliatosis pathogen Pseudocohnilembus persalinus provides insight into its virulence through horizontal gene transfer.</title>
        <authorList>
            <person name="Xiong J."/>
            <person name="Wang G."/>
            <person name="Cheng J."/>
            <person name="Tian M."/>
            <person name="Pan X."/>
            <person name="Warren A."/>
            <person name="Jiang C."/>
            <person name="Yuan D."/>
            <person name="Miao W."/>
        </authorList>
    </citation>
    <scope>NUCLEOTIDE SEQUENCE [LARGE SCALE GENOMIC DNA]</scope>
    <source>
        <strain evidence="1">36N120E</strain>
    </source>
</reference>
<evidence type="ECO:0008006" key="3">
    <source>
        <dbReference type="Google" id="ProtNLM"/>
    </source>
</evidence>
<evidence type="ECO:0000313" key="2">
    <source>
        <dbReference type="Proteomes" id="UP000054937"/>
    </source>
</evidence>
<evidence type="ECO:0000313" key="1">
    <source>
        <dbReference type="EMBL" id="KRX09956.1"/>
    </source>
</evidence>
<dbReference type="InParanoid" id="A0A0V0R625"/>
<gene>
    <name evidence="1" type="ORF">PPERSA_05348</name>
</gene>
<keyword evidence="2" id="KW-1185">Reference proteome</keyword>
<protein>
    <recommendedName>
        <fullName evidence="3">WD40-repeat-containing domain</fullName>
    </recommendedName>
</protein>
<sequence length="454" mass="52867">MDKFAKKIKKVFFLSFITNFYNLVQGFQLDTTQWQEVDITNNFIQQNFIQFSGDTRIHDSLQLSQTKYANLIRSSDESDGEILIQVLDEYGNQQCSKTISVEYICKYSLTNTNVEGEFFFAYTSEVSLNFYQVFFGFSDQKCNFNRGLSAPVQPVKFTDTSFFSVLSKKGKEYIYVVIQQFQSSSQRFLYLMIVDIRDTSTYKIKKHVKLGTTNFRYNLFSFQAFSDDYAVILGKDDNDRLNKITIEPSGSSVWDTPKDKGIFLDLNTNNNFIQNKVIQIENTNKYSIVTGDREQDILTIYTFQYNGNGEIQDICLESYQNQFGSVGNQFFRYLEFGVINQDFIWIKGEKENDNKKTLIFFANPLDCQVYRNPEDSSIYQYQLDHFGLTHIFHTSYINQTVSLIASSSHIDGNDSQNLKAIRIILEGKYKQFQKIYQILSVQVIFSNINFIIQK</sequence>
<organism evidence="1 2">
    <name type="scientific">Pseudocohnilembus persalinus</name>
    <name type="common">Ciliate</name>
    <dbReference type="NCBI Taxonomy" id="266149"/>
    <lineage>
        <taxon>Eukaryota</taxon>
        <taxon>Sar</taxon>
        <taxon>Alveolata</taxon>
        <taxon>Ciliophora</taxon>
        <taxon>Intramacronucleata</taxon>
        <taxon>Oligohymenophorea</taxon>
        <taxon>Scuticociliatia</taxon>
        <taxon>Philasterida</taxon>
        <taxon>Pseudocohnilembidae</taxon>
        <taxon>Pseudocohnilembus</taxon>
    </lineage>
</organism>
<dbReference type="Proteomes" id="UP000054937">
    <property type="component" value="Unassembled WGS sequence"/>
</dbReference>
<comment type="caution">
    <text evidence="1">The sequence shown here is derived from an EMBL/GenBank/DDBJ whole genome shotgun (WGS) entry which is preliminary data.</text>
</comment>